<evidence type="ECO:0000256" key="1">
    <source>
        <dbReference type="ARBA" id="ARBA00004370"/>
    </source>
</evidence>
<dbReference type="OrthoDB" id="248923at2759"/>
<keyword evidence="11 14" id="KW-0472">Membrane</keyword>
<dbReference type="Gene3D" id="1.10.510.10">
    <property type="entry name" value="Transferase(Phosphotransferase) domain 1"/>
    <property type="match status" value="1"/>
</dbReference>
<dbReference type="Proteomes" id="UP000053676">
    <property type="component" value="Unassembled WGS sequence"/>
</dbReference>
<dbReference type="Pfam" id="PF00001">
    <property type="entry name" value="7tm_1"/>
    <property type="match status" value="1"/>
</dbReference>
<keyword evidence="8" id="KW-0418">Kinase</keyword>
<comment type="similarity">
    <text evidence="2">Belongs to the protein kinase superfamily. NEK Ser/Thr protein kinase family. NIMA subfamily.</text>
</comment>
<evidence type="ECO:0000256" key="3">
    <source>
        <dbReference type="ARBA" id="ARBA00012513"/>
    </source>
</evidence>
<evidence type="ECO:0000256" key="5">
    <source>
        <dbReference type="ARBA" id="ARBA00022679"/>
    </source>
</evidence>
<dbReference type="SUPFAM" id="SSF81321">
    <property type="entry name" value="Family A G protein-coupled receptor-like"/>
    <property type="match status" value="1"/>
</dbReference>
<feature type="domain" description="G-protein coupled receptors family 1 profile" evidence="16">
    <location>
        <begin position="1"/>
        <end position="187"/>
    </location>
</feature>
<dbReference type="PANTHER" id="PTHR44899:SF3">
    <property type="entry name" value="SERINE_THREONINE-PROTEIN KINASE NEK1"/>
    <property type="match status" value="1"/>
</dbReference>
<gene>
    <name evidence="17" type="ORF">NECAME_02185</name>
</gene>
<sequence>MVSLYGHVIYALSTAICTDNPAMQQPLIQAELPITSFSDWLFSSISRVPSINGLSAMDKIQKEQSLSAPDSKKVSIARPSSRLMSINTLFGTPRPSFDTSMLLRSTNQDKILSAKKKVTRMLLTIVVAFAVCWLPSHIWWLLVRASDLAVGPHSARTPHGVHIWHSGLNMALTILTYISSTTNPVTYCFMNKGFRESVLSYCTKKRRSRSCSAPNSRRSPTKDVIRDTANTIPMIKVIVKTIFIHGMSPDEEKSIMGEVKLLQKMHHPMIIGYYDYFVFENQLAIVMQYAEGGTMERLVQDQKGVKIPEAQVLNYFTQILIALNHIHSKQIVHRDLKTQNILLNRKKTLVKLSDFGISKELTTRSLASTVIGTPNYLSPEICEGRAYNQKSDLWSLGCVLYELLELKRAFDGENLPAIVMKITKCAYPQIGSHASAQVKGLVDTLLQLNERKRPDTKELLTCPLILPITLTLHLDIGRLSFPQNDKRKPIASGRLRTTPTSLTLRTGQQPVKIQEDMRRTILR</sequence>
<feature type="domain" description="Protein kinase" evidence="15">
    <location>
        <begin position="172"/>
        <end position="465"/>
    </location>
</feature>
<evidence type="ECO:0000313" key="18">
    <source>
        <dbReference type="Proteomes" id="UP000053676"/>
    </source>
</evidence>
<dbReference type="PROSITE" id="PS00108">
    <property type="entry name" value="PROTEIN_KINASE_ST"/>
    <property type="match status" value="1"/>
</dbReference>
<evidence type="ECO:0000259" key="15">
    <source>
        <dbReference type="PROSITE" id="PS50011"/>
    </source>
</evidence>
<dbReference type="InterPro" id="IPR017452">
    <property type="entry name" value="GPCR_Rhodpsn_7TM"/>
</dbReference>
<comment type="catalytic activity">
    <reaction evidence="12">
        <text>L-threonyl-[protein] + ATP = O-phospho-L-threonyl-[protein] + ADP + H(+)</text>
        <dbReference type="Rhea" id="RHEA:46608"/>
        <dbReference type="Rhea" id="RHEA-COMP:11060"/>
        <dbReference type="Rhea" id="RHEA-COMP:11605"/>
        <dbReference type="ChEBI" id="CHEBI:15378"/>
        <dbReference type="ChEBI" id="CHEBI:30013"/>
        <dbReference type="ChEBI" id="CHEBI:30616"/>
        <dbReference type="ChEBI" id="CHEBI:61977"/>
        <dbReference type="ChEBI" id="CHEBI:456216"/>
        <dbReference type="EC" id="2.7.11.1"/>
    </reaction>
</comment>
<comment type="catalytic activity">
    <reaction evidence="13">
        <text>L-seryl-[protein] + ATP = O-phospho-L-seryl-[protein] + ADP + H(+)</text>
        <dbReference type="Rhea" id="RHEA:17989"/>
        <dbReference type="Rhea" id="RHEA-COMP:9863"/>
        <dbReference type="Rhea" id="RHEA-COMP:11604"/>
        <dbReference type="ChEBI" id="CHEBI:15378"/>
        <dbReference type="ChEBI" id="CHEBI:29999"/>
        <dbReference type="ChEBI" id="CHEBI:30616"/>
        <dbReference type="ChEBI" id="CHEBI:83421"/>
        <dbReference type="ChEBI" id="CHEBI:456216"/>
        <dbReference type="EC" id="2.7.11.1"/>
    </reaction>
</comment>
<dbReference type="PROSITE" id="PS50262">
    <property type="entry name" value="G_PROTEIN_RECEP_F1_2"/>
    <property type="match status" value="1"/>
</dbReference>
<evidence type="ECO:0000256" key="9">
    <source>
        <dbReference type="ARBA" id="ARBA00022840"/>
    </source>
</evidence>
<keyword evidence="4" id="KW-0723">Serine/threonine-protein kinase</keyword>
<evidence type="ECO:0000259" key="16">
    <source>
        <dbReference type="PROSITE" id="PS50262"/>
    </source>
</evidence>
<keyword evidence="9" id="KW-0067">ATP-binding</keyword>
<dbReference type="GO" id="GO:0004930">
    <property type="term" value="F:G protein-coupled receptor activity"/>
    <property type="evidence" value="ECO:0007669"/>
    <property type="project" value="InterPro"/>
</dbReference>
<reference evidence="18" key="1">
    <citation type="journal article" date="2014" name="Nat. Genet.">
        <title>Genome of the human hookworm Necator americanus.</title>
        <authorList>
            <person name="Tang Y.T."/>
            <person name="Gao X."/>
            <person name="Rosa B.A."/>
            <person name="Abubucker S."/>
            <person name="Hallsworth-Pepin K."/>
            <person name="Martin J."/>
            <person name="Tyagi R."/>
            <person name="Heizer E."/>
            <person name="Zhang X."/>
            <person name="Bhonagiri-Palsikar V."/>
            <person name="Minx P."/>
            <person name="Warren W.C."/>
            <person name="Wang Q."/>
            <person name="Zhan B."/>
            <person name="Hotez P.J."/>
            <person name="Sternberg P.W."/>
            <person name="Dougall A."/>
            <person name="Gaze S.T."/>
            <person name="Mulvenna J."/>
            <person name="Sotillo J."/>
            <person name="Ranganathan S."/>
            <person name="Rabelo E.M."/>
            <person name="Wilson R.K."/>
            <person name="Felgner P.L."/>
            <person name="Bethony J."/>
            <person name="Hawdon J.M."/>
            <person name="Gasser R.B."/>
            <person name="Loukas A."/>
            <person name="Mitreva M."/>
        </authorList>
    </citation>
    <scope>NUCLEOTIDE SEQUENCE [LARGE SCALE GENOMIC DNA]</scope>
</reference>
<dbReference type="EMBL" id="KI658833">
    <property type="protein sequence ID" value="ETN81143.1"/>
    <property type="molecule type" value="Genomic_DNA"/>
</dbReference>
<dbReference type="STRING" id="51031.W2TH29"/>
<dbReference type="KEGG" id="nai:NECAME_02185"/>
<evidence type="ECO:0000256" key="6">
    <source>
        <dbReference type="ARBA" id="ARBA00022692"/>
    </source>
</evidence>
<evidence type="ECO:0000313" key="17">
    <source>
        <dbReference type="EMBL" id="ETN81143.1"/>
    </source>
</evidence>
<keyword evidence="6 14" id="KW-0812">Transmembrane</keyword>
<keyword evidence="5" id="KW-0808">Transferase</keyword>
<evidence type="ECO:0000256" key="4">
    <source>
        <dbReference type="ARBA" id="ARBA00022527"/>
    </source>
</evidence>
<evidence type="ECO:0000256" key="13">
    <source>
        <dbReference type="ARBA" id="ARBA00048679"/>
    </source>
</evidence>
<dbReference type="GO" id="GO:0005524">
    <property type="term" value="F:ATP binding"/>
    <property type="evidence" value="ECO:0007669"/>
    <property type="project" value="UniProtKB-KW"/>
</dbReference>
<feature type="transmembrane region" description="Helical" evidence="14">
    <location>
        <begin position="121"/>
        <end position="142"/>
    </location>
</feature>
<dbReference type="InterPro" id="IPR051131">
    <property type="entry name" value="NEK_Ser/Thr_kinase_NIMA"/>
</dbReference>
<dbReference type="AlphaFoldDB" id="W2TH29"/>
<dbReference type="InterPro" id="IPR008271">
    <property type="entry name" value="Ser/Thr_kinase_AS"/>
</dbReference>
<evidence type="ECO:0000256" key="11">
    <source>
        <dbReference type="ARBA" id="ARBA00023136"/>
    </source>
</evidence>
<dbReference type="GO" id="GO:0016020">
    <property type="term" value="C:membrane"/>
    <property type="evidence" value="ECO:0007669"/>
    <property type="project" value="UniProtKB-SubCell"/>
</dbReference>
<dbReference type="InterPro" id="IPR000276">
    <property type="entry name" value="GPCR_Rhodpsn"/>
</dbReference>
<dbReference type="GO" id="GO:0004674">
    <property type="term" value="F:protein serine/threonine kinase activity"/>
    <property type="evidence" value="ECO:0007669"/>
    <property type="project" value="UniProtKB-KW"/>
</dbReference>
<organism evidence="17 18">
    <name type="scientific">Necator americanus</name>
    <name type="common">Human hookworm</name>
    <dbReference type="NCBI Taxonomy" id="51031"/>
    <lineage>
        <taxon>Eukaryota</taxon>
        <taxon>Metazoa</taxon>
        <taxon>Ecdysozoa</taxon>
        <taxon>Nematoda</taxon>
        <taxon>Chromadorea</taxon>
        <taxon>Rhabditida</taxon>
        <taxon>Rhabditina</taxon>
        <taxon>Rhabditomorpha</taxon>
        <taxon>Strongyloidea</taxon>
        <taxon>Ancylostomatidae</taxon>
        <taxon>Bunostominae</taxon>
        <taxon>Necator</taxon>
    </lineage>
</organism>
<dbReference type="InterPro" id="IPR000719">
    <property type="entry name" value="Prot_kinase_dom"/>
</dbReference>
<dbReference type="Gene3D" id="1.20.1070.10">
    <property type="entry name" value="Rhodopsin 7-helix transmembrane proteins"/>
    <property type="match status" value="1"/>
</dbReference>
<name>W2TH29_NECAM</name>
<comment type="subcellular location">
    <subcellularLocation>
        <location evidence="1">Membrane</location>
    </subcellularLocation>
</comment>
<evidence type="ECO:0000256" key="10">
    <source>
        <dbReference type="ARBA" id="ARBA00022989"/>
    </source>
</evidence>
<dbReference type="PRINTS" id="PR00237">
    <property type="entry name" value="GPCRRHODOPSN"/>
</dbReference>
<dbReference type="EC" id="2.7.11.1" evidence="3"/>
<dbReference type="SUPFAM" id="SSF56112">
    <property type="entry name" value="Protein kinase-like (PK-like)"/>
    <property type="match status" value="1"/>
</dbReference>
<evidence type="ECO:0000256" key="8">
    <source>
        <dbReference type="ARBA" id="ARBA00022777"/>
    </source>
</evidence>
<evidence type="ECO:0000256" key="2">
    <source>
        <dbReference type="ARBA" id="ARBA00010886"/>
    </source>
</evidence>
<keyword evidence="18" id="KW-1185">Reference proteome</keyword>
<evidence type="ECO:0000256" key="7">
    <source>
        <dbReference type="ARBA" id="ARBA00022741"/>
    </source>
</evidence>
<keyword evidence="10 14" id="KW-1133">Transmembrane helix</keyword>
<dbReference type="InterPro" id="IPR011009">
    <property type="entry name" value="Kinase-like_dom_sf"/>
</dbReference>
<dbReference type="Pfam" id="PF00069">
    <property type="entry name" value="Pkinase"/>
    <property type="match status" value="1"/>
</dbReference>
<accession>W2TH29</accession>
<evidence type="ECO:0000256" key="12">
    <source>
        <dbReference type="ARBA" id="ARBA00047899"/>
    </source>
</evidence>
<dbReference type="PANTHER" id="PTHR44899">
    <property type="entry name" value="CAMK FAMILY PROTEIN KINASE"/>
    <property type="match status" value="1"/>
</dbReference>
<evidence type="ECO:0000256" key="14">
    <source>
        <dbReference type="SAM" id="Phobius"/>
    </source>
</evidence>
<proteinExistence type="inferred from homology"/>
<keyword evidence="7" id="KW-0547">Nucleotide-binding</keyword>
<dbReference type="PROSITE" id="PS50011">
    <property type="entry name" value="PROTEIN_KINASE_DOM"/>
    <property type="match status" value="1"/>
</dbReference>
<protein>
    <recommendedName>
        <fullName evidence="3">non-specific serine/threonine protein kinase</fullName>
        <ecNumber evidence="3">2.7.11.1</ecNumber>
    </recommendedName>
</protein>
<dbReference type="SMART" id="SM00220">
    <property type="entry name" value="S_TKc"/>
    <property type="match status" value="1"/>
</dbReference>